<keyword evidence="3" id="KW-1185">Reference proteome</keyword>
<dbReference type="Proteomes" id="UP001165122">
    <property type="component" value="Unassembled WGS sequence"/>
</dbReference>
<proteinExistence type="predicted"/>
<protein>
    <submittedName>
        <fullName evidence="2">Uncharacterized protein</fullName>
    </submittedName>
</protein>
<reference evidence="3" key="1">
    <citation type="journal article" date="2023" name="Commun. Biol.">
        <title>Genome analysis of Parmales, the sister group of diatoms, reveals the evolutionary specialization of diatoms from phago-mixotrophs to photoautotrophs.</title>
        <authorList>
            <person name="Ban H."/>
            <person name="Sato S."/>
            <person name="Yoshikawa S."/>
            <person name="Yamada K."/>
            <person name="Nakamura Y."/>
            <person name="Ichinomiya M."/>
            <person name="Sato N."/>
            <person name="Blanc-Mathieu R."/>
            <person name="Endo H."/>
            <person name="Kuwata A."/>
            <person name="Ogata H."/>
        </authorList>
    </citation>
    <scope>NUCLEOTIDE SEQUENCE [LARGE SCALE GENOMIC DNA]</scope>
    <source>
        <strain evidence="3">NIES 3700</strain>
    </source>
</reference>
<dbReference type="EMBL" id="BRXW01000176">
    <property type="protein sequence ID" value="GMI12332.1"/>
    <property type="molecule type" value="Genomic_DNA"/>
</dbReference>
<dbReference type="Gene3D" id="3.80.10.10">
    <property type="entry name" value="Ribonuclease Inhibitor"/>
    <property type="match status" value="1"/>
</dbReference>
<dbReference type="Pfam" id="PF13306">
    <property type="entry name" value="LRR_5"/>
    <property type="match status" value="1"/>
</dbReference>
<sequence length="138" mass="15237">MSHKRVATMPSSRGGEDGESHNQGQGQGPIGENAFRCCFDFTTVSFPTTLTLICESAFQSSTSLENVDFLHTNLQELGECIFAGCTELTSMTIPDSLQTFGKSVFSGCRKLFPTNFNVNFNVNHHPYDVVNFLRSLQN</sequence>
<organism evidence="2 3">
    <name type="scientific">Triparma laevis f. longispina</name>
    <dbReference type="NCBI Taxonomy" id="1714387"/>
    <lineage>
        <taxon>Eukaryota</taxon>
        <taxon>Sar</taxon>
        <taxon>Stramenopiles</taxon>
        <taxon>Ochrophyta</taxon>
        <taxon>Bolidophyceae</taxon>
        <taxon>Parmales</taxon>
        <taxon>Triparmaceae</taxon>
        <taxon>Triparma</taxon>
    </lineage>
</organism>
<dbReference type="InterPro" id="IPR032675">
    <property type="entry name" value="LRR_dom_sf"/>
</dbReference>
<dbReference type="AlphaFoldDB" id="A0A9W7KUP3"/>
<evidence type="ECO:0000313" key="2">
    <source>
        <dbReference type="EMBL" id="GMI12332.1"/>
    </source>
</evidence>
<dbReference type="OrthoDB" id="1421090at2759"/>
<comment type="caution">
    <text evidence="2">The sequence shown here is derived from an EMBL/GenBank/DDBJ whole genome shotgun (WGS) entry which is preliminary data.</text>
</comment>
<evidence type="ECO:0000256" key="1">
    <source>
        <dbReference type="SAM" id="MobiDB-lite"/>
    </source>
</evidence>
<dbReference type="InterPro" id="IPR026906">
    <property type="entry name" value="LRR_5"/>
</dbReference>
<feature type="region of interest" description="Disordered" evidence="1">
    <location>
        <begin position="1"/>
        <end position="26"/>
    </location>
</feature>
<accession>A0A9W7KUP3</accession>
<evidence type="ECO:0000313" key="3">
    <source>
        <dbReference type="Proteomes" id="UP001165122"/>
    </source>
</evidence>
<dbReference type="SUPFAM" id="SSF52058">
    <property type="entry name" value="L domain-like"/>
    <property type="match status" value="1"/>
</dbReference>
<name>A0A9W7KUP3_9STRA</name>
<gene>
    <name evidence="2" type="ORF">TrLO_g13336</name>
</gene>